<feature type="compositionally biased region" description="Polar residues" evidence="1">
    <location>
        <begin position="1"/>
        <end position="12"/>
    </location>
</feature>
<feature type="region of interest" description="Disordered" evidence="1">
    <location>
        <begin position="1"/>
        <end position="212"/>
    </location>
</feature>
<protein>
    <submittedName>
        <fullName evidence="3">Uncharacterized protein</fullName>
    </submittedName>
</protein>
<feature type="compositionally biased region" description="Basic and acidic residues" evidence="1">
    <location>
        <begin position="921"/>
        <end position="936"/>
    </location>
</feature>
<keyword evidence="2" id="KW-1133">Transmembrane helix</keyword>
<evidence type="ECO:0000313" key="4">
    <source>
        <dbReference type="Proteomes" id="UP001583177"/>
    </source>
</evidence>
<keyword evidence="2" id="KW-0812">Transmembrane</keyword>
<gene>
    <name evidence="3" type="ORF">Daus18300_004120</name>
</gene>
<dbReference type="InterPro" id="IPR038769">
    <property type="entry name" value="MTC4"/>
</dbReference>
<accession>A0ABR3XAL6</accession>
<feature type="region of interest" description="Disordered" evidence="1">
    <location>
        <begin position="256"/>
        <end position="283"/>
    </location>
</feature>
<feature type="region of interest" description="Disordered" evidence="1">
    <location>
        <begin position="1014"/>
        <end position="1034"/>
    </location>
</feature>
<evidence type="ECO:0000256" key="2">
    <source>
        <dbReference type="SAM" id="Phobius"/>
    </source>
</evidence>
<feature type="compositionally biased region" description="Basic and acidic residues" evidence="1">
    <location>
        <begin position="765"/>
        <end position="782"/>
    </location>
</feature>
<feature type="compositionally biased region" description="Basic and acidic residues" evidence="1">
    <location>
        <begin position="543"/>
        <end position="569"/>
    </location>
</feature>
<feature type="compositionally biased region" description="Polar residues" evidence="1">
    <location>
        <begin position="339"/>
        <end position="357"/>
    </location>
</feature>
<feature type="region of interest" description="Disordered" evidence="1">
    <location>
        <begin position="338"/>
        <end position="357"/>
    </location>
</feature>
<feature type="compositionally biased region" description="Low complexity" evidence="1">
    <location>
        <begin position="193"/>
        <end position="206"/>
    </location>
</feature>
<feature type="region of interest" description="Disordered" evidence="1">
    <location>
        <begin position="524"/>
        <end position="614"/>
    </location>
</feature>
<feature type="compositionally biased region" description="Low complexity" evidence="1">
    <location>
        <begin position="67"/>
        <end position="80"/>
    </location>
</feature>
<dbReference type="EMBL" id="JAWRVE010000027">
    <property type="protein sequence ID" value="KAL1872979.1"/>
    <property type="molecule type" value="Genomic_DNA"/>
</dbReference>
<evidence type="ECO:0000256" key="1">
    <source>
        <dbReference type="SAM" id="MobiDB-lite"/>
    </source>
</evidence>
<keyword evidence="4" id="KW-1185">Reference proteome</keyword>
<reference evidence="3 4" key="1">
    <citation type="journal article" date="2024" name="IMA Fungus">
        <title>IMA Genome - F19 : A genome assembly and annotation guide to empower mycologists, including annotated draft genome sequences of Ceratocystis pirilliformis, Diaporthe australafricana, Fusarium ophioides, Paecilomyces lecythidis, and Sporothrix stenoceras.</title>
        <authorList>
            <person name="Aylward J."/>
            <person name="Wilson A.M."/>
            <person name="Visagie C.M."/>
            <person name="Spraker J."/>
            <person name="Barnes I."/>
            <person name="Buitendag C."/>
            <person name="Ceriani C."/>
            <person name="Del Mar Angel L."/>
            <person name="du Plessis D."/>
            <person name="Fuchs T."/>
            <person name="Gasser K."/>
            <person name="Kramer D."/>
            <person name="Li W."/>
            <person name="Munsamy K."/>
            <person name="Piso A."/>
            <person name="Price J.L."/>
            <person name="Sonnekus B."/>
            <person name="Thomas C."/>
            <person name="van der Nest A."/>
            <person name="van Dijk A."/>
            <person name="van Heerden A."/>
            <person name="van Vuuren N."/>
            <person name="Yilmaz N."/>
            <person name="Duong T.A."/>
            <person name="van der Merwe N.A."/>
            <person name="Wingfield M.J."/>
            <person name="Wingfield B.D."/>
        </authorList>
    </citation>
    <scope>NUCLEOTIDE SEQUENCE [LARGE SCALE GENOMIC DNA]</scope>
    <source>
        <strain evidence="3 4">CMW 18300</strain>
    </source>
</reference>
<feature type="region of interest" description="Disordered" evidence="1">
    <location>
        <begin position="442"/>
        <end position="463"/>
    </location>
</feature>
<organism evidence="3 4">
    <name type="scientific">Diaporthe australafricana</name>
    <dbReference type="NCBI Taxonomy" id="127596"/>
    <lineage>
        <taxon>Eukaryota</taxon>
        <taxon>Fungi</taxon>
        <taxon>Dikarya</taxon>
        <taxon>Ascomycota</taxon>
        <taxon>Pezizomycotina</taxon>
        <taxon>Sordariomycetes</taxon>
        <taxon>Sordariomycetidae</taxon>
        <taxon>Diaporthales</taxon>
        <taxon>Diaporthaceae</taxon>
        <taxon>Diaporthe</taxon>
    </lineage>
</organism>
<feature type="compositionally biased region" description="Basic residues" evidence="1">
    <location>
        <begin position="88"/>
        <end position="98"/>
    </location>
</feature>
<feature type="region of interest" description="Disordered" evidence="1">
    <location>
        <begin position="222"/>
        <end position="241"/>
    </location>
</feature>
<feature type="compositionally biased region" description="Basic residues" evidence="1">
    <location>
        <begin position="570"/>
        <end position="585"/>
    </location>
</feature>
<dbReference type="PANTHER" id="PTHR38426">
    <property type="entry name" value="MAINTENANCE OF TELOMERE CAPPING PROTEIN 4"/>
    <property type="match status" value="1"/>
</dbReference>
<feature type="compositionally biased region" description="Polar residues" evidence="1">
    <location>
        <begin position="442"/>
        <end position="456"/>
    </location>
</feature>
<feature type="region of interest" description="Disordered" evidence="1">
    <location>
        <begin position="886"/>
        <end position="974"/>
    </location>
</feature>
<feature type="transmembrane region" description="Helical" evidence="2">
    <location>
        <begin position="1238"/>
        <end position="1265"/>
    </location>
</feature>
<dbReference type="Proteomes" id="UP001583177">
    <property type="component" value="Unassembled WGS sequence"/>
</dbReference>
<evidence type="ECO:0000313" key="3">
    <source>
        <dbReference type="EMBL" id="KAL1872979.1"/>
    </source>
</evidence>
<feature type="compositionally biased region" description="Basic and acidic residues" evidence="1">
    <location>
        <begin position="629"/>
        <end position="646"/>
    </location>
</feature>
<feature type="compositionally biased region" description="Low complexity" evidence="1">
    <location>
        <begin position="31"/>
        <end position="49"/>
    </location>
</feature>
<proteinExistence type="predicted"/>
<dbReference type="PANTHER" id="PTHR38426:SF1">
    <property type="entry name" value="MAINTENANCE OF TELOMERE CAPPING PROTEIN 4"/>
    <property type="match status" value="1"/>
</dbReference>
<sequence length="1281" mass="141867">MTEQDASPQQQLLLPRLHGHRTTSRGRHAAPASPETGESSTSGSIMNSSTWTTDATLAQRPSHDDAAVNGQAQGQQTGADGARESKRQSRHTRPHKPRSGGAFLLSDPFDDAVVDDDRAHMHRSRRTVEKGKGKSQRTSTRQSDERIENGRHSSLGLGLSPAIRGVGNGSAERPPVTSPGALGSDTRQDQVQASPRAPSPRSSTSSLDMDSTQIVNMALNLSESRRMAQRRNVSQPLPPRLVPLATDNAVAGSLRQQLQQQRRVSRTISPKPDRGTLSRLGSSGKISSLQPAFDLSNDAGGYRYHFSSSTMSRAQKAKDYMELLAQYRRALELLPPLQPNTLSKTSTSSDHPLAGSTSLNLRNVDAAGQIGRPYDPLQYIRNRKVRARERKTIDGESQGFGDVSRVTDWVDDVAKWVATRQMRTPGGSALPPFAGADVFSVETSPPSHVSRPSNAITKPKRPRNDWTIEPADLVADIYWLEQDDHKRFVEDRNWRRVFPQDSGLYRPLSQATNDASPAFASKPAQLQLSGAEDGPAKSSAEAKAAKAEHDHASGGTRERARQKLQELRSFHRHTNSLHGHSHNLLRRRDSSSSSSSDSDSQKKRSRKNTIDIDKDILQKQMMEMIAREAQENEAKSSQEPELKEPKSLPSNLISPDRLENSDSTGASRQHSRRESLVNVGSVDEKDHADRPKITSSQRPSRESLEVPPFWGRPSLESESSPPNSPGVRTSRRDNYFVPGIGADLSPSSSRTGSPSRNPFSKVKQMFRDRSRDRASERQHEMQSSENLESVEVVAAHADKLSSTPDLVDKRGRSRSRIGSHRNGSVGPEPKITSRLTGDSQKSHRKTNSMRLGDPGAGLRSLFKGPRIDSVLKSGVSKVSELLWKKESEAEDSDSSTSSDSTDAEDRGRRKQGKSLSPSASIRDRPGHVKQESKHFLDVMPPFVSASDMRDSGGRHASSGVSLSRPASRRSTRFELLKPPRIDISVAADSSADTQKDQGVCVPETELRMGDIREEPMFGGRRPGTALSVQSPKTRRFSAAFDRDSRHFSLSEQASAPEHAPLTRREVARVKALMLSSGVMAMNISRRAHHAQMLDAMTMNESNDVLSALGNRVSWPEVTQLAPEDQRQQLLSEPISEANLFPVTARVLGTAIQTSRQQWESAAESFRYRTRSDINGQIEHLRTRLQLDLSAMTRTAAEEADEVSEDLVDGQRRKVKAVVDVIDKLSRRRRRRFRWARRAGWLALEWALVGFMWYVWLVVMIARVFLGVGKGFVRGVRWLLWL</sequence>
<feature type="compositionally biased region" description="Basic and acidic residues" evidence="1">
    <location>
        <begin position="682"/>
        <end position="692"/>
    </location>
</feature>
<feature type="compositionally biased region" description="Basic and acidic residues" evidence="1">
    <location>
        <begin position="142"/>
        <end position="151"/>
    </location>
</feature>
<feature type="region of interest" description="Disordered" evidence="1">
    <location>
        <begin position="629"/>
        <end position="859"/>
    </location>
</feature>
<comment type="caution">
    <text evidence="3">The sequence shown here is derived from an EMBL/GenBank/DDBJ whole genome shotgun (WGS) entry which is preliminary data.</text>
</comment>
<keyword evidence="2" id="KW-0472">Membrane</keyword>
<name>A0ABR3XAL6_9PEZI</name>
<feature type="compositionally biased region" description="Low complexity" evidence="1">
    <location>
        <begin position="745"/>
        <end position="756"/>
    </location>
</feature>
<feature type="compositionally biased region" description="Basic residues" evidence="1">
    <location>
        <begin position="17"/>
        <end position="28"/>
    </location>
</feature>